<reference evidence="2 3" key="1">
    <citation type="submission" date="2015-09" db="EMBL/GenBank/DDBJ databases">
        <title>Draft genome sequence of Kouleothrix aurantiaca JCM 19913.</title>
        <authorList>
            <person name="Hemp J."/>
        </authorList>
    </citation>
    <scope>NUCLEOTIDE SEQUENCE [LARGE SCALE GENOMIC DNA]</scope>
    <source>
        <strain evidence="2 3">COM-B</strain>
    </source>
</reference>
<comment type="caution">
    <text evidence="2">The sequence shown here is derived from an EMBL/GenBank/DDBJ whole genome shotgun (WGS) entry which is preliminary data.</text>
</comment>
<name>A0A0P9CYJ1_9CHLR</name>
<dbReference type="InterPro" id="IPR029062">
    <property type="entry name" value="Class_I_gatase-like"/>
</dbReference>
<dbReference type="PIRSF" id="PIRSF030013">
    <property type="entry name" value="ThuA"/>
    <property type="match status" value="1"/>
</dbReference>
<dbReference type="EMBL" id="LJCR01001287">
    <property type="protein sequence ID" value="KPV50640.1"/>
    <property type="molecule type" value="Genomic_DNA"/>
</dbReference>
<evidence type="ECO:0000259" key="1">
    <source>
        <dbReference type="Pfam" id="PF06283"/>
    </source>
</evidence>
<dbReference type="InterPro" id="IPR029010">
    <property type="entry name" value="ThuA-like"/>
</dbReference>
<dbReference type="SUPFAM" id="SSF52317">
    <property type="entry name" value="Class I glutamine amidotransferase-like"/>
    <property type="match status" value="1"/>
</dbReference>
<dbReference type="Gene3D" id="3.40.50.880">
    <property type="match status" value="1"/>
</dbReference>
<keyword evidence="3" id="KW-1185">Reference proteome</keyword>
<proteinExistence type="predicted"/>
<protein>
    <submittedName>
        <fullName evidence="2">PalA</fullName>
    </submittedName>
</protein>
<dbReference type="Pfam" id="PF06283">
    <property type="entry name" value="ThuA"/>
    <property type="match status" value="1"/>
</dbReference>
<dbReference type="PATRIC" id="fig|186479.3.peg.1240"/>
<accession>A0A0P9CYJ1</accession>
<dbReference type="AlphaFoldDB" id="A0A0P9CYJ1"/>
<feature type="domain" description="ThuA-like" evidence="1">
    <location>
        <begin position="6"/>
        <end position="223"/>
    </location>
</feature>
<gene>
    <name evidence="2" type="ORF">SE17_25745</name>
</gene>
<evidence type="ECO:0000313" key="2">
    <source>
        <dbReference type="EMBL" id="KPV50640.1"/>
    </source>
</evidence>
<evidence type="ECO:0000313" key="3">
    <source>
        <dbReference type="Proteomes" id="UP000050509"/>
    </source>
</evidence>
<sequence>MTTPIRVTVWNEFRHEKDTKHPASTIYANGIHAAIAEGLSANEGLTVRTATLDEPEHGLTEAVLAETDVLFWWGHMAHGEVQDEIVNRVHARVLDGMGLVVLHSGHFSKIFKKLMGTTCDLKWREADDNERIWVLEPGHPIAAGLGETIELEEEEMYGERFDIPAPETLVFVSWFKGGEVFRSGCCYTRGRGKIFYFRPGHESYPTYFNPEIRLVMANAARWAAPVAGPTPVFGNAKPRQK</sequence>
<dbReference type="Proteomes" id="UP000050509">
    <property type="component" value="Unassembled WGS sequence"/>
</dbReference>
<organism evidence="2 3">
    <name type="scientific">Kouleothrix aurantiaca</name>
    <dbReference type="NCBI Taxonomy" id="186479"/>
    <lineage>
        <taxon>Bacteria</taxon>
        <taxon>Bacillati</taxon>
        <taxon>Chloroflexota</taxon>
        <taxon>Chloroflexia</taxon>
        <taxon>Chloroflexales</taxon>
        <taxon>Roseiflexineae</taxon>
        <taxon>Roseiflexaceae</taxon>
        <taxon>Kouleothrix</taxon>
    </lineage>
</organism>
<dbReference type="InterPro" id="IPR009381">
    <property type="entry name" value="Trehalose_catabolism_ThuA_prok"/>
</dbReference>